<keyword evidence="3" id="KW-1185">Reference proteome</keyword>
<reference evidence="2" key="1">
    <citation type="submission" date="2021-06" db="EMBL/GenBank/DDBJ databases">
        <authorList>
            <person name="Kallberg Y."/>
            <person name="Tangrot J."/>
            <person name="Rosling A."/>
        </authorList>
    </citation>
    <scope>NUCLEOTIDE SEQUENCE</scope>
    <source>
        <strain evidence="2">AZ414A</strain>
    </source>
</reference>
<gene>
    <name evidence="2" type="ORF">DEBURN_LOCUS5764</name>
</gene>
<dbReference type="Proteomes" id="UP000789706">
    <property type="component" value="Unassembled WGS sequence"/>
</dbReference>
<organism evidence="2 3">
    <name type="scientific">Diversispora eburnea</name>
    <dbReference type="NCBI Taxonomy" id="1213867"/>
    <lineage>
        <taxon>Eukaryota</taxon>
        <taxon>Fungi</taxon>
        <taxon>Fungi incertae sedis</taxon>
        <taxon>Mucoromycota</taxon>
        <taxon>Glomeromycotina</taxon>
        <taxon>Glomeromycetes</taxon>
        <taxon>Diversisporales</taxon>
        <taxon>Diversisporaceae</taxon>
        <taxon>Diversispora</taxon>
    </lineage>
</organism>
<dbReference type="EMBL" id="CAJVPK010000533">
    <property type="protein sequence ID" value="CAG8523090.1"/>
    <property type="molecule type" value="Genomic_DNA"/>
</dbReference>
<feature type="compositionally biased region" description="Basic and acidic residues" evidence="1">
    <location>
        <begin position="51"/>
        <end position="76"/>
    </location>
</feature>
<comment type="caution">
    <text evidence="2">The sequence shown here is derived from an EMBL/GenBank/DDBJ whole genome shotgun (WGS) entry which is preliminary data.</text>
</comment>
<name>A0A9N9FC98_9GLOM</name>
<accession>A0A9N9FC98</accession>
<evidence type="ECO:0000313" key="2">
    <source>
        <dbReference type="EMBL" id="CAG8523090.1"/>
    </source>
</evidence>
<feature type="compositionally biased region" description="Basic and acidic residues" evidence="1">
    <location>
        <begin position="1"/>
        <end position="10"/>
    </location>
</feature>
<protein>
    <submittedName>
        <fullName evidence="2">3931_t:CDS:1</fullName>
    </submittedName>
</protein>
<evidence type="ECO:0000313" key="3">
    <source>
        <dbReference type="Proteomes" id="UP000789706"/>
    </source>
</evidence>
<feature type="region of interest" description="Disordered" evidence="1">
    <location>
        <begin position="1"/>
        <end position="108"/>
    </location>
</feature>
<proteinExistence type="predicted"/>
<sequence length="161" mass="17917">MTTESTEEKKSSRKRKNVSEETKPEGPSLPKLKEFLANAGNLKVVINRPSHVKEDHDDSDTKETKGTKSKEAKDKEGPEEEEEKEIESTGSPEASKNGESKTDVGRTTLFTFDAKPRKFATNAYGWSENITKGKIKIEIDGNEVELPVTVNLNITVHNSKK</sequence>
<dbReference type="AlphaFoldDB" id="A0A9N9FC98"/>
<evidence type="ECO:0000256" key="1">
    <source>
        <dbReference type="SAM" id="MobiDB-lite"/>
    </source>
</evidence>
<dbReference type="OrthoDB" id="2409981at2759"/>